<dbReference type="AlphaFoldDB" id="A0AAJ1M8I1"/>
<gene>
    <name evidence="1" type="ORF">PO158_04720</name>
</gene>
<reference evidence="1" key="1">
    <citation type="submission" date="2023-01" db="EMBL/GenBank/DDBJ databases">
        <title>Genome analysis of 13 Lactobacillus isolated from gut of wild boar.</title>
        <authorList>
            <person name="Papp P."/>
            <person name="Libisch B."/>
            <person name="Nagy T."/>
            <person name="Olasz F."/>
        </authorList>
    </citation>
    <scope>NUCLEOTIDE SEQUENCE</scope>
    <source>
        <strain evidence="1">F108</strain>
    </source>
</reference>
<sequence length="232" mass="27136">MSVDMSDRFVTDLMYKNMQQLRQLAPTSFDRKVEEQCGYRDTDSFDTNLYYHLGIKYGLPVNKCRLITYVGGKKINMSADAWVGVKQLASISHDTKEWIKFYESIQSNLRLRLLWPSHRLPTINTSRYACFHDRVDLLLADLKRWFSGQPALLSKTYRNRETGIWLKSFDSFGEFTKSMQLDWLVKDGYIIDLVNLTVLTDQVDLDELRHNCDGQSMRRYVVNSIKLATDAY</sequence>
<protein>
    <submittedName>
        <fullName evidence="1">Uncharacterized protein</fullName>
    </submittedName>
</protein>
<dbReference type="RefSeq" id="WP_272207811.1">
    <property type="nucleotide sequence ID" value="NZ_JAQONC010000019.1"/>
</dbReference>
<dbReference type="EMBL" id="JAQOND010000019">
    <property type="protein sequence ID" value="MDC2827590.1"/>
    <property type="molecule type" value="Genomic_DNA"/>
</dbReference>
<dbReference type="Proteomes" id="UP001218021">
    <property type="component" value="Unassembled WGS sequence"/>
</dbReference>
<dbReference type="InterPro" id="IPR054263">
    <property type="entry name" value="DUF6994"/>
</dbReference>
<dbReference type="Pfam" id="PF22507">
    <property type="entry name" value="DUF6994"/>
    <property type="match status" value="1"/>
</dbReference>
<evidence type="ECO:0000313" key="2">
    <source>
        <dbReference type="Proteomes" id="UP001218021"/>
    </source>
</evidence>
<evidence type="ECO:0000313" key="1">
    <source>
        <dbReference type="EMBL" id="MDC2827590.1"/>
    </source>
</evidence>
<organism evidence="1 2">
    <name type="scientific">Limosilactobacillus mucosae</name>
    <name type="common">Lactobacillus mucosae</name>
    <dbReference type="NCBI Taxonomy" id="97478"/>
    <lineage>
        <taxon>Bacteria</taxon>
        <taxon>Bacillati</taxon>
        <taxon>Bacillota</taxon>
        <taxon>Bacilli</taxon>
        <taxon>Lactobacillales</taxon>
        <taxon>Lactobacillaceae</taxon>
        <taxon>Limosilactobacillus</taxon>
    </lineage>
</organism>
<accession>A0AAJ1M8I1</accession>
<comment type="caution">
    <text evidence="1">The sequence shown here is derived from an EMBL/GenBank/DDBJ whole genome shotgun (WGS) entry which is preliminary data.</text>
</comment>
<proteinExistence type="predicted"/>
<name>A0AAJ1M8I1_LIMMU</name>